<proteinExistence type="predicted"/>
<protein>
    <recommendedName>
        <fullName evidence="3">Transposase</fullName>
    </recommendedName>
</protein>
<dbReference type="InterPro" id="IPR002514">
    <property type="entry name" value="Transposase_8"/>
</dbReference>
<gene>
    <name evidence="1" type="ORF">AN619_08790</name>
</gene>
<accession>A0A140L854</accession>
<name>A0A140L854_9FIRM</name>
<evidence type="ECO:0008006" key="3">
    <source>
        <dbReference type="Google" id="ProtNLM"/>
    </source>
</evidence>
<comment type="caution">
    <text evidence="1">The sequence shown here is derived from an EMBL/GenBank/DDBJ whole genome shotgun (WGS) entry which is preliminary data.</text>
</comment>
<evidence type="ECO:0000313" key="2">
    <source>
        <dbReference type="Proteomes" id="UP000070456"/>
    </source>
</evidence>
<keyword evidence="2" id="KW-1185">Reference proteome</keyword>
<dbReference type="Gene3D" id="1.10.10.60">
    <property type="entry name" value="Homeodomain-like"/>
    <property type="match status" value="1"/>
</dbReference>
<dbReference type="InterPro" id="IPR010921">
    <property type="entry name" value="Trp_repressor/repl_initiator"/>
</dbReference>
<reference evidence="1 2" key="1">
    <citation type="submission" date="2015-12" db="EMBL/GenBank/DDBJ databases">
        <title>Draft genome sequence of the thermoanaerobe Thermotalea metallivorans, an isolate from the runoff channel of the Great Artesian Basin, Australia.</title>
        <authorList>
            <person name="Patel B.K."/>
        </authorList>
    </citation>
    <scope>NUCLEOTIDE SEQUENCE [LARGE SCALE GENOMIC DNA]</scope>
    <source>
        <strain evidence="1 2">B2-1</strain>
    </source>
</reference>
<dbReference type="STRING" id="520762.AN619_08790"/>
<dbReference type="SUPFAM" id="SSF48295">
    <property type="entry name" value="TrpR-like"/>
    <property type="match status" value="2"/>
</dbReference>
<dbReference type="Proteomes" id="UP000070456">
    <property type="component" value="Unassembled WGS sequence"/>
</dbReference>
<dbReference type="Pfam" id="PF01527">
    <property type="entry name" value="HTH_Tnp_1"/>
    <property type="match status" value="1"/>
</dbReference>
<dbReference type="EMBL" id="LOEE01000022">
    <property type="protein sequence ID" value="KXG76729.1"/>
    <property type="molecule type" value="Genomic_DNA"/>
</dbReference>
<organism evidence="1 2">
    <name type="scientific">Thermotalea metallivorans</name>
    <dbReference type="NCBI Taxonomy" id="520762"/>
    <lineage>
        <taxon>Bacteria</taxon>
        <taxon>Bacillati</taxon>
        <taxon>Bacillota</taxon>
        <taxon>Clostridia</taxon>
        <taxon>Peptostreptococcales</taxon>
        <taxon>Thermotaleaceae</taxon>
        <taxon>Thermotalea</taxon>
    </lineage>
</organism>
<dbReference type="AlphaFoldDB" id="A0A140L854"/>
<sequence length="99" mass="11828">MKKKVVKKRKRYTLEYKLDCIKKVVNGNESAIKVGLKHGISPSLLNRWVREFKKSVVEKKLRGESILKIGQEYEIQPQKICCWVRQYGFQKHKENFFDK</sequence>
<dbReference type="GO" id="GO:0006313">
    <property type="term" value="P:DNA transposition"/>
    <property type="evidence" value="ECO:0007669"/>
    <property type="project" value="InterPro"/>
</dbReference>
<dbReference type="OrthoDB" id="291972at2"/>
<dbReference type="GO" id="GO:0004803">
    <property type="term" value="F:transposase activity"/>
    <property type="evidence" value="ECO:0007669"/>
    <property type="project" value="InterPro"/>
</dbReference>
<evidence type="ECO:0000313" key="1">
    <source>
        <dbReference type="EMBL" id="KXG76729.1"/>
    </source>
</evidence>
<dbReference type="GO" id="GO:0043565">
    <property type="term" value="F:sequence-specific DNA binding"/>
    <property type="evidence" value="ECO:0007669"/>
    <property type="project" value="InterPro"/>
</dbReference>
<dbReference type="RefSeq" id="WP_068555261.1">
    <property type="nucleotide sequence ID" value="NZ_LOEE01000022.1"/>
</dbReference>